<keyword evidence="1" id="KW-0430">Lectin</keyword>
<dbReference type="InterPro" id="IPR001304">
    <property type="entry name" value="C-type_lectin-like"/>
</dbReference>
<dbReference type="InterPro" id="IPR052309">
    <property type="entry name" value="C-type_Lectin_Domain_Fam1"/>
</dbReference>
<evidence type="ECO:0000313" key="8">
    <source>
        <dbReference type="Proteomes" id="UP000727407"/>
    </source>
</evidence>
<dbReference type="AlphaFoldDB" id="A0A8J4U340"/>
<dbReference type="InterPro" id="IPR016186">
    <property type="entry name" value="C-type_lectin-like/link_sf"/>
</dbReference>
<dbReference type="PANTHER" id="PTHR46490">
    <property type="entry name" value="C-TYPE LECTIN DOMAIN FAMILY 12 MEMBER A-RELATED"/>
    <property type="match status" value="1"/>
</dbReference>
<gene>
    <name evidence="7" type="ORF">DAT39_018474</name>
</gene>
<accession>A0A8J4U340</accession>
<dbReference type="EMBL" id="QNUK01000550">
    <property type="protein sequence ID" value="KAF5891822.1"/>
    <property type="molecule type" value="Genomic_DNA"/>
</dbReference>
<feature type="non-terminal residue" evidence="7">
    <location>
        <position position="179"/>
    </location>
</feature>
<name>A0A8J4U340_CLAMG</name>
<keyword evidence="8" id="KW-1185">Reference proteome</keyword>
<dbReference type="GO" id="GO:0030246">
    <property type="term" value="F:carbohydrate binding"/>
    <property type="evidence" value="ECO:0007669"/>
    <property type="project" value="UniProtKB-KW"/>
</dbReference>
<proteinExistence type="predicted"/>
<sequence length="179" mass="20909">IDTAWKHCHRLTAMCVVLLCFLLVIAITVLWIKFNILNEEYSQIQTSYKNLTKERDQLQTSNNNLTKERYQLQTSNNNLTIERDQLQKERDGYLRTLCNMDKVRCFNSSLYFISAENKSWPESRQDCKNKGADLMIINSKKEQEFITKQLKGGHAWIGLSDRNTEGEWKWVDGTPLTPG</sequence>
<comment type="caution">
    <text evidence="7">The sequence shown here is derived from an EMBL/GenBank/DDBJ whole genome shotgun (WGS) entry which is preliminary data.</text>
</comment>
<feature type="domain" description="C-type lectin" evidence="6">
    <location>
        <begin position="106"/>
        <end position="176"/>
    </location>
</feature>
<feature type="transmembrane region" description="Helical" evidence="5">
    <location>
        <begin position="12"/>
        <end position="32"/>
    </location>
</feature>
<keyword evidence="3" id="KW-0325">Glycoprotein</keyword>
<dbReference type="OrthoDB" id="8950604at2759"/>
<keyword evidence="5" id="KW-1133">Transmembrane helix</keyword>
<dbReference type="PROSITE" id="PS50041">
    <property type="entry name" value="C_TYPE_LECTIN_2"/>
    <property type="match status" value="1"/>
</dbReference>
<dbReference type="Gene3D" id="1.20.5.400">
    <property type="match status" value="2"/>
</dbReference>
<dbReference type="Pfam" id="PF00059">
    <property type="entry name" value="Lectin_C"/>
    <property type="match status" value="1"/>
</dbReference>
<dbReference type="Gene3D" id="3.10.100.10">
    <property type="entry name" value="Mannose-Binding Protein A, subunit A"/>
    <property type="match status" value="1"/>
</dbReference>
<dbReference type="Proteomes" id="UP000727407">
    <property type="component" value="Unassembled WGS sequence"/>
</dbReference>
<evidence type="ECO:0000256" key="1">
    <source>
        <dbReference type="ARBA" id="ARBA00022734"/>
    </source>
</evidence>
<reference evidence="7" key="1">
    <citation type="submission" date="2020-07" db="EMBL/GenBank/DDBJ databases">
        <title>Clarias magur genome sequencing, assembly and annotation.</title>
        <authorList>
            <person name="Kushwaha B."/>
            <person name="Kumar R."/>
            <person name="Das P."/>
            <person name="Joshi C.G."/>
            <person name="Kumar D."/>
            <person name="Nagpure N.S."/>
            <person name="Pandey M."/>
            <person name="Agarwal S."/>
            <person name="Srivastava S."/>
            <person name="Singh M."/>
            <person name="Sahoo L."/>
            <person name="Jayasankar P."/>
            <person name="Meher P.K."/>
            <person name="Koringa P.G."/>
            <person name="Iquebal M.A."/>
            <person name="Das S.P."/>
            <person name="Bit A."/>
            <person name="Patnaik S."/>
            <person name="Patel N."/>
            <person name="Shah T.M."/>
            <person name="Hinsu A."/>
            <person name="Jena J.K."/>
        </authorList>
    </citation>
    <scope>NUCLEOTIDE SEQUENCE</scope>
    <source>
        <strain evidence="7">CIFAMagur01</strain>
        <tissue evidence="7">Testis</tissue>
    </source>
</reference>
<dbReference type="SUPFAM" id="SSF56436">
    <property type="entry name" value="C-type lectin-like"/>
    <property type="match status" value="1"/>
</dbReference>
<keyword evidence="4" id="KW-0175">Coiled coil</keyword>
<evidence type="ECO:0000256" key="3">
    <source>
        <dbReference type="ARBA" id="ARBA00023180"/>
    </source>
</evidence>
<keyword evidence="5" id="KW-0472">Membrane</keyword>
<evidence type="ECO:0000256" key="4">
    <source>
        <dbReference type="SAM" id="Coils"/>
    </source>
</evidence>
<organism evidence="7 8">
    <name type="scientific">Clarias magur</name>
    <name type="common">Asian catfish</name>
    <name type="synonym">Macropteronotus magur</name>
    <dbReference type="NCBI Taxonomy" id="1594786"/>
    <lineage>
        <taxon>Eukaryota</taxon>
        <taxon>Metazoa</taxon>
        <taxon>Chordata</taxon>
        <taxon>Craniata</taxon>
        <taxon>Vertebrata</taxon>
        <taxon>Euteleostomi</taxon>
        <taxon>Actinopterygii</taxon>
        <taxon>Neopterygii</taxon>
        <taxon>Teleostei</taxon>
        <taxon>Ostariophysi</taxon>
        <taxon>Siluriformes</taxon>
        <taxon>Clariidae</taxon>
        <taxon>Clarias</taxon>
    </lineage>
</organism>
<dbReference type="InterPro" id="IPR016187">
    <property type="entry name" value="CTDL_fold"/>
</dbReference>
<evidence type="ECO:0000313" key="7">
    <source>
        <dbReference type="EMBL" id="KAF5891822.1"/>
    </source>
</evidence>
<keyword evidence="5" id="KW-0812">Transmembrane</keyword>
<feature type="coiled-coil region" evidence="4">
    <location>
        <begin position="34"/>
        <end position="96"/>
    </location>
</feature>
<dbReference type="PANTHER" id="PTHR46490:SF6">
    <property type="entry name" value="ASIALOGLYCOPROTEIN RECEPTOR 1-LIKE-RELATED"/>
    <property type="match status" value="1"/>
</dbReference>
<feature type="non-terminal residue" evidence="7">
    <location>
        <position position="1"/>
    </location>
</feature>
<evidence type="ECO:0000256" key="5">
    <source>
        <dbReference type="SAM" id="Phobius"/>
    </source>
</evidence>
<keyword evidence="2" id="KW-1015">Disulfide bond</keyword>
<evidence type="ECO:0000256" key="2">
    <source>
        <dbReference type="ARBA" id="ARBA00023157"/>
    </source>
</evidence>
<protein>
    <submittedName>
        <fullName evidence="7">Antigen like protein</fullName>
    </submittedName>
</protein>
<evidence type="ECO:0000259" key="6">
    <source>
        <dbReference type="PROSITE" id="PS50041"/>
    </source>
</evidence>